<evidence type="ECO:0000256" key="1">
    <source>
        <dbReference type="SAM" id="MobiDB-lite"/>
    </source>
</evidence>
<evidence type="ECO:0000313" key="3">
    <source>
        <dbReference type="Proteomes" id="UP000094569"/>
    </source>
</evidence>
<proteinExistence type="predicted"/>
<reference evidence="2 3" key="1">
    <citation type="journal article" date="2016" name="BMC Genomics">
        <title>Comparative genomic and transcriptomic analyses of the Fuzhuan brick tea-fermentation fungus Aspergillus cristatus.</title>
        <authorList>
            <person name="Ge Y."/>
            <person name="Wang Y."/>
            <person name="Liu Y."/>
            <person name="Tan Y."/>
            <person name="Ren X."/>
            <person name="Zhang X."/>
            <person name="Hyde K.D."/>
            <person name="Liu Y."/>
            <person name="Liu Z."/>
        </authorList>
    </citation>
    <scope>NUCLEOTIDE SEQUENCE [LARGE SCALE GENOMIC DNA]</scope>
    <source>
        <strain evidence="2 3">GZAAS20.1005</strain>
    </source>
</reference>
<name>A0A1E3BFQ2_ASPCR</name>
<accession>A0A1E3BFQ2</accession>
<gene>
    <name evidence="2" type="ORF">SI65_04791</name>
</gene>
<dbReference type="OrthoDB" id="4156665at2759"/>
<protein>
    <submittedName>
        <fullName evidence="2">Uncharacterized protein</fullName>
    </submittedName>
</protein>
<dbReference type="AlphaFoldDB" id="A0A1E3BFQ2"/>
<sequence>MSNQNHRPSRSPPRLRINPPSPQSFYAPSPIFTPSTLTSSSTSIRTPKAPTTASTTPTTSNIDNTITIALETVIAHLRTPLHPLVSATTGLQHPFFPKTLLSYHLLTSSQLDELARHYHQVTPPVLGTFSYPVTIPAWVAPRANGKRSRYGSEELMDVDLKTKRRRFGRFIGLRGCESPIQLRIEVDSESGNESGYEDAEMEEAMARIESEWEEALQRAAREDGDGFRIKW</sequence>
<comment type="caution">
    <text evidence="2">The sequence shown here is derived from an EMBL/GenBank/DDBJ whole genome shotgun (WGS) entry which is preliminary data.</text>
</comment>
<keyword evidence="3" id="KW-1185">Reference proteome</keyword>
<organism evidence="2 3">
    <name type="scientific">Aspergillus cristatus</name>
    <name type="common">Chinese Fuzhuan brick tea-fermentation fungus</name>
    <name type="synonym">Eurotium cristatum</name>
    <dbReference type="NCBI Taxonomy" id="573508"/>
    <lineage>
        <taxon>Eukaryota</taxon>
        <taxon>Fungi</taxon>
        <taxon>Dikarya</taxon>
        <taxon>Ascomycota</taxon>
        <taxon>Pezizomycotina</taxon>
        <taxon>Eurotiomycetes</taxon>
        <taxon>Eurotiomycetidae</taxon>
        <taxon>Eurotiales</taxon>
        <taxon>Aspergillaceae</taxon>
        <taxon>Aspergillus</taxon>
        <taxon>Aspergillus subgen. Aspergillus</taxon>
    </lineage>
</organism>
<dbReference type="VEuPathDB" id="FungiDB:SI65_04791"/>
<dbReference type="Proteomes" id="UP000094569">
    <property type="component" value="Unassembled WGS sequence"/>
</dbReference>
<feature type="compositionally biased region" description="Low complexity" evidence="1">
    <location>
        <begin position="28"/>
        <end position="58"/>
    </location>
</feature>
<feature type="region of interest" description="Disordered" evidence="1">
    <location>
        <begin position="1"/>
        <end position="58"/>
    </location>
</feature>
<evidence type="ECO:0000313" key="2">
    <source>
        <dbReference type="EMBL" id="ODM19805.1"/>
    </source>
</evidence>
<dbReference type="EMBL" id="JXNT01000004">
    <property type="protein sequence ID" value="ODM19805.1"/>
    <property type="molecule type" value="Genomic_DNA"/>
</dbReference>